<dbReference type="AlphaFoldDB" id="A0A4S2MXB4"/>
<gene>
    <name evidence="1" type="ORF">EX30DRAFT_270285</name>
</gene>
<protein>
    <submittedName>
        <fullName evidence="1">Uncharacterized protein</fullName>
    </submittedName>
</protein>
<evidence type="ECO:0000313" key="1">
    <source>
        <dbReference type="EMBL" id="TGZ81224.1"/>
    </source>
</evidence>
<organism evidence="1 2">
    <name type="scientific">Ascodesmis nigricans</name>
    <dbReference type="NCBI Taxonomy" id="341454"/>
    <lineage>
        <taxon>Eukaryota</taxon>
        <taxon>Fungi</taxon>
        <taxon>Dikarya</taxon>
        <taxon>Ascomycota</taxon>
        <taxon>Pezizomycotina</taxon>
        <taxon>Pezizomycetes</taxon>
        <taxon>Pezizales</taxon>
        <taxon>Ascodesmidaceae</taxon>
        <taxon>Ascodesmis</taxon>
    </lineage>
</organism>
<name>A0A4S2MXB4_9PEZI</name>
<reference evidence="1 2" key="1">
    <citation type="submission" date="2019-04" db="EMBL/GenBank/DDBJ databases">
        <title>Comparative genomics and transcriptomics to analyze fruiting body development in filamentous ascomycetes.</title>
        <authorList>
            <consortium name="DOE Joint Genome Institute"/>
            <person name="Lutkenhaus R."/>
            <person name="Traeger S."/>
            <person name="Breuer J."/>
            <person name="Kuo A."/>
            <person name="Lipzen A."/>
            <person name="Pangilinan J."/>
            <person name="Dilworth D."/>
            <person name="Sandor L."/>
            <person name="Poggeler S."/>
            <person name="Barry K."/>
            <person name="Grigoriev I.V."/>
            <person name="Nowrousian M."/>
        </authorList>
    </citation>
    <scope>NUCLEOTIDE SEQUENCE [LARGE SCALE GENOMIC DNA]</scope>
    <source>
        <strain evidence="1 2">CBS 389.68</strain>
    </source>
</reference>
<dbReference type="InParanoid" id="A0A4S2MXB4"/>
<sequence>MATKFLPVSYVLSVCLVRKLALPRIPDKPILQASQLRVTLELSPLRRIRRLICTENYVSSRSKPGRNSEALALILAPGVGNFISYTIS</sequence>
<proteinExistence type="predicted"/>
<accession>A0A4S2MXB4</accession>
<dbReference type="Proteomes" id="UP000298138">
    <property type="component" value="Unassembled WGS sequence"/>
</dbReference>
<evidence type="ECO:0000313" key="2">
    <source>
        <dbReference type="Proteomes" id="UP000298138"/>
    </source>
</evidence>
<keyword evidence="2" id="KW-1185">Reference proteome</keyword>
<dbReference type="EMBL" id="ML220120">
    <property type="protein sequence ID" value="TGZ81224.1"/>
    <property type="molecule type" value="Genomic_DNA"/>
</dbReference>